<name>A0AAW5HVQ1_9CORY</name>
<organism evidence="2 3">
    <name type="scientific">Corynebacterium lipophilum</name>
    <dbReference type="NCBI Taxonomy" id="2804918"/>
    <lineage>
        <taxon>Bacteria</taxon>
        <taxon>Bacillati</taxon>
        <taxon>Actinomycetota</taxon>
        <taxon>Actinomycetes</taxon>
        <taxon>Mycobacteriales</taxon>
        <taxon>Corynebacteriaceae</taxon>
        <taxon>Corynebacterium</taxon>
    </lineage>
</organism>
<protein>
    <recommendedName>
        <fullName evidence="4">SPOR domain-containing protein</fullName>
    </recommendedName>
</protein>
<keyword evidence="3" id="KW-1185">Reference proteome</keyword>
<dbReference type="Proteomes" id="UP001205920">
    <property type="component" value="Unassembled WGS sequence"/>
</dbReference>
<feature type="region of interest" description="Disordered" evidence="1">
    <location>
        <begin position="44"/>
        <end position="67"/>
    </location>
</feature>
<reference evidence="2 3" key="1">
    <citation type="submission" date="2021-01" db="EMBL/GenBank/DDBJ databases">
        <title>Identification and Characterization of Corynebacterium sp.</title>
        <authorList>
            <person name="Luo Q."/>
            <person name="Qu P."/>
            <person name="Chen Q."/>
        </authorList>
    </citation>
    <scope>NUCLEOTIDE SEQUENCE [LARGE SCALE GENOMIC DNA]</scope>
    <source>
        <strain evidence="2 3">MC-18</strain>
    </source>
</reference>
<comment type="caution">
    <text evidence="2">The sequence shown here is derived from an EMBL/GenBank/DDBJ whole genome shotgun (WGS) entry which is preliminary data.</text>
</comment>
<evidence type="ECO:0000256" key="1">
    <source>
        <dbReference type="SAM" id="MobiDB-lite"/>
    </source>
</evidence>
<dbReference type="AlphaFoldDB" id="A0AAW5HVQ1"/>
<proteinExistence type="predicted"/>
<dbReference type="RefSeq" id="WP_070976472.1">
    <property type="nucleotide sequence ID" value="NZ_JAEUWV010000025.1"/>
</dbReference>
<accession>A0AAW5HVQ1</accession>
<evidence type="ECO:0008006" key="4">
    <source>
        <dbReference type="Google" id="ProtNLM"/>
    </source>
</evidence>
<dbReference type="EMBL" id="JAEUWV010000025">
    <property type="protein sequence ID" value="MCO6395394.1"/>
    <property type="molecule type" value="Genomic_DNA"/>
</dbReference>
<sequence>MSGNFYYNPTTGEITEGKVQSWENRMGPYKTREEAEDALRIAAARNQQADAEEAAEDNWGTPPSWEK</sequence>
<evidence type="ECO:0000313" key="3">
    <source>
        <dbReference type="Proteomes" id="UP001205920"/>
    </source>
</evidence>
<gene>
    <name evidence="2" type="ORF">JMN37_10515</name>
</gene>
<evidence type="ECO:0000313" key="2">
    <source>
        <dbReference type="EMBL" id="MCO6395394.1"/>
    </source>
</evidence>